<evidence type="ECO:0000256" key="5">
    <source>
        <dbReference type="PROSITE-ProRule" id="PRU00108"/>
    </source>
</evidence>
<gene>
    <name evidence="8" type="ORF">V5799_021244</name>
</gene>
<dbReference type="SUPFAM" id="SSF46689">
    <property type="entry name" value="Homeodomain-like"/>
    <property type="match status" value="1"/>
</dbReference>
<feature type="domain" description="Homeobox" evidence="7">
    <location>
        <begin position="115"/>
        <end position="161"/>
    </location>
</feature>
<dbReference type="InterPro" id="IPR001356">
    <property type="entry name" value="HD"/>
</dbReference>
<comment type="subcellular location">
    <subcellularLocation>
        <location evidence="1 5 6">Nucleus</location>
    </subcellularLocation>
</comment>
<dbReference type="GO" id="GO:0005634">
    <property type="term" value="C:nucleus"/>
    <property type="evidence" value="ECO:0007669"/>
    <property type="project" value="UniProtKB-SubCell"/>
</dbReference>
<keyword evidence="5 6" id="KW-0238">DNA-binding</keyword>
<evidence type="ECO:0000256" key="6">
    <source>
        <dbReference type="RuleBase" id="RU000682"/>
    </source>
</evidence>
<evidence type="ECO:0000313" key="9">
    <source>
        <dbReference type="Proteomes" id="UP001321473"/>
    </source>
</evidence>
<evidence type="ECO:0000259" key="7">
    <source>
        <dbReference type="PROSITE" id="PS50071"/>
    </source>
</evidence>
<dbReference type="GO" id="GO:0000981">
    <property type="term" value="F:DNA-binding transcription factor activity, RNA polymerase II-specific"/>
    <property type="evidence" value="ECO:0007669"/>
    <property type="project" value="TreeGrafter"/>
</dbReference>
<name>A0AAQ4FP41_AMBAM</name>
<reference evidence="8 9" key="1">
    <citation type="journal article" date="2023" name="Arcadia Sci">
        <title>De novo assembly of a long-read Amblyomma americanum tick genome.</title>
        <authorList>
            <person name="Chou S."/>
            <person name="Poskanzer K.E."/>
            <person name="Rollins M."/>
            <person name="Thuy-Boun P.S."/>
        </authorList>
    </citation>
    <scope>NUCLEOTIDE SEQUENCE [LARGE SCALE GENOMIC DNA]</scope>
    <source>
        <strain evidence="8">F_SG_1</strain>
        <tissue evidence="8">Salivary glands</tissue>
    </source>
</reference>
<protein>
    <recommendedName>
        <fullName evidence="7">Homeobox domain-containing protein</fullName>
    </recommendedName>
</protein>
<comment type="caution">
    <text evidence="8">The sequence shown here is derived from an EMBL/GenBank/DDBJ whole genome shotgun (WGS) entry which is preliminary data.</text>
</comment>
<keyword evidence="5 6" id="KW-0539">Nucleus</keyword>
<evidence type="ECO:0000256" key="3">
    <source>
        <dbReference type="ARBA" id="ARBA00023015"/>
    </source>
</evidence>
<evidence type="ECO:0000256" key="4">
    <source>
        <dbReference type="ARBA" id="ARBA00023163"/>
    </source>
</evidence>
<dbReference type="Pfam" id="PF00046">
    <property type="entry name" value="Homeodomain"/>
    <property type="match status" value="1"/>
</dbReference>
<dbReference type="PANTHER" id="PTHR24328">
    <property type="entry name" value="HOMEOBOX PROTEIN MOX"/>
    <property type="match status" value="1"/>
</dbReference>
<organism evidence="8 9">
    <name type="scientific">Amblyomma americanum</name>
    <name type="common">Lone star tick</name>
    <dbReference type="NCBI Taxonomy" id="6943"/>
    <lineage>
        <taxon>Eukaryota</taxon>
        <taxon>Metazoa</taxon>
        <taxon>Ecdysozoa</taxon>
        <taxon>Arthropoda</taxon>
        <taxon>Chelicerata</taxon>
        <taxon>Arachnida</taxon>
        <taxon>Acari</taxon>
        <taxon>Parasitiformes</taxon>
        <taxon>Ixodida</taxon>
        <taxon>Ixodoidea</taxon>
        <taxon>Ixodidae</taxon>
        <taxon>Amblyomminae</taxon>
        <taxon>Amblyomma</taxon>
    </lineage>
</organism>
<keyword evidence="3" id="KW-0805">Transcription regulation</keyword>
<keyword evidence="4" id="KW-0804">Transcription</keyword>
<dbReference type="GO" id="GO:0045944">
    <property type="term" value="P:positive regulation of transcription by RNA polymerase II"/>
    <property type="evidence" value="ECO:0007669"/>
    <property type="project" value="InterPro"/>
</dbReference>
<dbReference type="CDD" id="cd00086">
    <property type="entry name" value="homeodomain"/>
    <property type="match status" value="1"/>
</dbReference>
<evidence type="ECO:0000313" key="8">
    <source>
        <dbReference type="EMBL" id="KAK8788980.1"/>
    </source>
</evidence>
<evidence type="ECO:0000256" key="2">
    <source>
        <dbReference type="ARBA" id="ARBA00022473"/>
    </source>
</evidence>
<keyword evidence="2" id="KW-0217">Developmental protein</keyword>
<dbReference type="AlphaFoldDB" id="A0AAQ4FP41"/>
<proteinExistence type="predicted"/>
<keyword evidence="9" id="KW-1185">Reference proteome</keyword>
<dbReference type="Gene3D" id="1.10.10.60">
    <property type="entry name" value="Homeodomain-like"/>
    <property type="match status" value="1"/>
</dbReference>
<dbReference type="InterPro" id="IPR042634">
    <property type="entry name" value="MOX-1/MOX-2"/>
</dbReference>
<dbReference type="PANTHER" id="PTHR24328:SF7">
    <property type="entry name" value="BUTTONLESS"/>
    <property type="match status" value="1"/>
</dbReference>
<dbReference type="GO" id="GO:0000978">
    <property type="term" value="F:RNA polymerase II cis-regulatory region sequence-specific DNA binding"/>
    <property type="evidence" value="ECO:0007669"/>
    <property type="project" value="TreeGrafter"/>
</dbReference>
<sequence>MSRTLRGRRLAPAQRRPVSACLPVWCWWPQARIVLCTQLDNAMEAWDPRLDGPCWDSCRDCGAGSSQGEAGTFVPECSSASFNVQPDAEATVSAAPTPCAIEKDCNSAHRLGEGGPARKERAAFSRRQVEALETEFSQRNYMTRLRRYEIALALDLTERQVGPFCFSLYHYVRKYA</sequence>
<accession>A0AAQ4FP41</accession>
<dbReference type="InterPro" id="IPR009057">
    <property type="entry name" value="Homeodomain-like_sf"/>
</dbReference>
<dbReference type="PROSITE" id="PS50071">
    <property type="entry name" value="HOMEOBOX_2"/>
    <property type="match status" value="1"/>
</dbReference>
<keyword evidence="5 6" id="KW-0371">Homeobox</keyword>
<evidence type="ECO:0000256" key="1">
    <source>
        <dbReference type="ARBA" id="ARBA00004123"/>
    </source>
</evidence>
<dbReference type="EMBL" id="JARKHS020000281">
    <property type="protein sequence ID" value="KAK8788980.1"/>
    <property type="molecule type" value="Genomic_DNA"/>
</dbReference>
<feature type="DNA-binding region" description="Homeobox" evidence="5">
    <location>
        <begin position="117"/>
        <end position="162"/>
    </location>
</feature>
<dbReference type="Proteomes" id="UP001321473">
    <property type="component" value="Unassembled WGS sequence"/>
</dbReference>